<proteinExistence type="predicted"/>
<dbReference type="Pfam" id="PF00005">
    <property type="entry name" value="ABC_tran"/>
    <property type="match status" value="1"/>
</dbReference>
<accession>A0ABM9BFF7</accession>
<dbReference type="Gene3D" id="3.40.50.300">
    <property type="entry name" value="P-loop containing nucleotide triphosphate hydrolases"/>
    <property type="match status" value="1"/>
</dbReference>
<evidence type="ECO:0000313" key="11">
    <source>
        <dbReference type="Proteomes" id="UP000838749"/>
    </source>
</evidence>
<dbReference type="InterPro" id="IPR003593">
    <property type="entry name" value="AAA+_ATPase"/>
</dbReference>
<organism evidence="10 11">
    <name type="scientific">Paenibacillus pseudetheri</name>
    <dbReference type="NCBI Taxonomy" id="2897682"/>
    <lineage>
        <taxon>Bacteria</taxon>
        <taxon>Bacillati</taxon>
        <taxon>Bacillota</taxon>
        <taxon>Bacilli</taxon>
        <taxon>Bacillales</taxon>
        <taxon>Paenibacillaceae</taxon>
        <taxon>Paenibacillus</taxon>
    </lineage>
</organism>
<feature type="domain" description="ABC transporter" evidence="8">
    <location>
        <begin position="347"/>
        <end position="588"/>
    </location>
</feature>
<sequence length="595" mass="67283">MRFRKIVSNNMLMLSYAWKYYKARLLGLFIISIFSAVGALGSVLFPKYAVDYLVTDQPFNKYVFLVLIFMFIFLMNIIINNVFSIVVFQKGDNIIKGNVSRELMKKVPSIDMECYENPDFFDKYTRAVSEAENRVISVLNTVQALLSNLFTLGTLITIMFILSPITITIAIIGVIFPLWANVKNNKLLLEFENSKTHSNRGVGYINRIFYLAQFAKEIRTTSVGGLLLKKHKRFCEKIDVIIKRFTPKIAKNAILGSGLFTLFYNGVASIFIGYGIKEGNLTVGDFAALIAAINIVGNNLISVFNIVPECYKHSLFIENFKTILDYSPKIVNNDNSISLITKTPHSFVINNITFTYSNYDKPILKNLSFRICAGEKVAFVGLNGAGKTTMVKLLERLYDPDEGEILIDSQDLRQIKLESIHNSISTVYQDYQYYALTIAENILMRETQGKEDEDIVWSALERSGLSEKVKNLPKGIYTELTQEFDKEGVMLSGGEIQKLALARMFASDSGIIILDEPSSALDPIAEHEVHQQMIDASDGKTVILISHRLSTTRMVDRIFLFKEGSIHEVGSHNELMDLNGEYAHMFKLQAEKYLP</sequence>
<keyword evidence="11" id="KW-1185">Reference proteome</keyword>
<dbReference type="InterPro" id="IPR036640">
    <property type="entry name" value="ABC1_TM_sf"/>
</dbReference>
<evidence type="ECO:0000259" key="9">
    <source>
        <dbReference type="PROSITE" id="PS50929"/>
    </source>
</evidence>
<dbReference type="InterPro" id="IPR003439">
    <property type="entry name" value="ABC_transporter-like_ATP-bd"/>
</dbReference>
<evidence type="ECO:0000259" key="8">
    <source>
        <dbReference type="PROSITE" id="PS50893"/>
    </source>
</evidence>
<feature type="transmembrane region" description="Helical" evidence="7">
    <location>
        <begin position="149"/>
        <end position="179"/>
    </location>
</feature>
<evidence type="ECO:0000256" key="7">
    <source>
        <dbReference type="SAM" id="Phobius"/>
    </source>
</evidence>
<protein>
    <submittedName>
        <fullName evidence="10">Vitamin B12 import ATP-binding protein BtuD</fullName>
    </submittedName>
</protein>
<keyword evidence="2 7" id="KW-0812">Transmembrane</keyword>
<evidence type="ECO:0000256" key="1">
    <source>
        <dbReference type="ARBA" id="ARBA00004651"/>
    </source>
</evidence>
<evidence type="ECO:0000256" key="3">
    <source>
        <dbReference type="ARBA" id="ARBA00022741"/>
    </source>
</evidence>
<keyword evidence="5 7" id="KW-1133">Transmembrane helix</keyword>
<dbReference type="InterPro" id="IPR039421">
    <property type="entry name" value="Type_1_exporter"/>
</dbReference>
<feature type="transmembrane region" description="Helical" evidence="7">
    <location>
        <begin position="253"/>
        <end position="274"/>
    </location>
</feature>
<dbReference type="SUPFAM" id="SSF52540">
    <property type="entry name" value="P-loop containing nucleoside triphosphate hydrolases"/>
    <property type="match status" value="1"/>
</dbReference>
<comment type="caution">
    <text evidence="10">The sequence shown here is derived from an EMBL/GenBank/DDBJ whole genome shotgun (WGS) entry which is preliminary data.</text>
</comment>
<keyword evidence="3" id="KW-0547">Nucleotide-binding</keyword>
<dbReference type="Proteomes" id="UP000838749">
    <property type="component" value="Unassembled WGS sequence"/>
</dbReference>
<dbReference type="PANTHER" id="PTHR43394">
    <property type="entry name" value="ATP-DEPENDENT PERMEASE MDL1, MITOCHONDRIAL"/>
    <property type="match status" value="1"/>
</dbReference>
<evidence type="ECO:0000256" key="5">
    <source>
        <dbReference type="ARBA" id="ARBA00022989"/>
    </source>
</evidence>
<dbReference type="SUPFAM" id="SSF90123">
    <property type="entry name" value="ABC transporter transmembrane region"/>
    <property type="match status" value="1"/>
</dbReference>
<evidence type="ECO:0000256" key="2">
    <source>
        <dbReference type="ARBA" id="ARBA00022692"/>
    </source>
</evidence>
<evidence type="ECO:0000256" key="6">
    <source>
        <dbReference type="ARBA" id="ARBA00023136"/>
    </source>
</evidence>
<feature type="transmembrane region" description="Helical" evidence="7">
    <location>
        <begin position="286"/>
        <end position="307"/>
    </location>
</feature>
<dbReference type="InterPro" id="IPR017871">
    <property type="entry name" value="ABC_transporter-like_CS"/>
</dbReference>
<evidence type="ECO:0000313" key="10">
    <source>
        <dbReference type="EMBL" id="CAH1057578.1"/>
    </source>
</evidence>
<keyword evidence="4 10" id="KW-0067">ATP-binding</keyword>
<dbReference type="SMART" id="SM00382">
    <property type="entry name" value="AAA"/>
    <property type="match status" value="1"/>
</dbReference>
<dbReference type="InterPro" id="IPR011527">
    <property type="entry name" value="ABC1_TM_dom"/>
</dbReference>
<comment type="subcellular location">
    <subcellularLocation>
        <location evidence="1">Cell membrane</location>
        <topology evidence="1">Multi-pass membrane protein</topology>
    </subcellularLocation>
</comment>
<dbReference type="EMBL" id="CAKMAB010000022">
    <property type="protein sequence ID" value="CAH1057578.1"/>
    <property type="molecule type" value="Genomic_DNA"/>
</dbReference>
<dbReference type="PROSITE" id="PS00211">
    <property type="entry name" value="ABC_TRANSPORTER_1"/>
    <property type="match status" value="1"/>
</dbReference>
<gene>
    <name evidence="10" type="primary">btuD_13</name>
    <name evidence="10" type="ORF">PAECIP111894_03736</name>
</gene>
<dbReference type="GO" id="GO:0005524">
    <property type="term" value="F:ATP binding"/>
    <property type="evidence" value="ECO:0007669"/>
    <property type="project" value="UniProtKB-KW"/>
</dbReference>
<name>A0ABM9BFF7_9BACL</name>
<evidence type="ECO:0000256" key="4">
    <source>
        <dbReference type="ARBA" id="ARBA00022840"/>
    </source>
</evidence>
<keyword evidence="6 7" id="KW-0472">Membrane</keyword>
<dbReference type="InterPro" id="IPR027417">
    <property type="entry name" value="P-loop_NTPase"/>
</dbReference>
<dbReference type="PROSITE" id="PS50929">
    <property type="entry name" value="ABC_TM1F"/>
    <property type="match status" value="1"/>
</dbReference>
<dbReference type="PROSITE" id="PS50893">
    <property type="entry name" value="ABC_TRANSPORTER_2"/>
    <property type="match status" value="1"/>
</dbReference>
<reference evidence="10" key="1">
    <citation type="submission" date="2021-12" db="EMBL/GenBank/DDBJ databases">
        <authorList>
            <person name="Criscuolo A."/>
        </authorList>
    </citation>
    <scope>NUCLEOTIDE SEQUENCE</scope>
    <source>
        <strain evidence="10">CIP111894</strain>
    </source>
</reference>
<feature type="transmembrane region" description="Helical" evidence="7">
    <location>
        <begin position="65"/>
        <end position="88"/>
    </location>
</feature>
<dbReference type="Gene3D" id="1.20.1560.10">
    <property type="entry name" value="ABC transporter type 1, transmembrane domain"/>
    <property type="match status" value="1"/>
</dbReference>
<dbReference type="PANTHER" id="PTHR43394:SF1">
    <property type="entry name" value="ATP-BINDING CASSETTE SUB-FAMILY B MEMBER 10, MITOCHONDRIAL"/>
    <property type="match status" value="1"/>
</dbReference>
<feature type="domain" description="ABC transmembrane type-1" evidence="9">
    <location>
        <begin position="26"/>
        <end position="312"/>
    </location>
</feature>